<dbReference type="AlphaFoldDB" id="A0A1M4E5T1"/>
<protein>
    <submittedName>
        <fullName evidence="1">Predicted D-lactate dehydrogenase, Fe-S protein, FAD/FMN-containing</fullName>
    </submittedName>
</protein>
<reference evidence="1" key="1">
    <citation type="submission" date="2016-04" db="EMBL/GenBank/DDBJ databases">
        <authorList>
            <person name="Evans L.H."/>
            <person name="Alamgir A."/>
            <person name="Owens N."/>
            <person name="Weber N.D."/>
            <person name="Virtaneva K."/>
            <person name="Barbian K."/>
            <person name="Babar A."/>
            <person name="Rosenke K."/>
        </authorList>
    </citation>
    <scope>NUCLEOTIDE SEQUENCE</scope>
    <source>
        <strain evidence="1">Nono1</strain>
    </source>
</reference>
<evidence type="ECO:0000313" key="1">
    <source>
        <dbReference type="EMBL" id="SBO94132.1"/>
    </source>
</evidence>
<proteinExistence type="predicted"/>
<gene>
    <name evidence="1" type="ORF">BN4615_P3648</name>
</gene>
<dbReference type="EMBL" id="LT559118">
    <property type="protein sequence ID" value="SBO94132.1"/>
    <property type="molecule type" value="Genomic_DNA"/>
</dbReference>
<accession>A0A1M4E5T1</accession>
<sequence>MTAALPALAACAGIARWTPPDLAGTCCGTVWHSKGHRAAHAHAARDLVRRLWAWSDGGRLPVVVDAASRTLGIARESPSVLTIGLGLSYGPMPDMYAEMLSVSVRSSGVAIGYALGAIRPPRRSRSPRAPA</sequence>
<name>A0A1M4E5T1_9ACTN</name>
<organism evidence="1">
    <name type="scientific">Nonomuraea gerenzanensis</name>
    <dbReference type="NCBI Taxonomy" id="93944"/>
    <lineage>
        <taxon>Bacteria</taxon>
        <taxon>Bacillati</taxon>
        <taxon>Actinomycetota</taxon>
        <taxon>Actinomycetes</taxon>
        <taxon>Streptosporangiales</taxon>
        <taxon>Streptosporangiaceae</taxon>
        <taxon>Nonomuraea</taxon>
    </lineage>
</organism>